<dbReference type="GO" id="GO:0016746">
    <property type="term" value="F:acyltransferase activity"/>
    <property type="evidence" value="ECO:0007669"/>
    <property type="project" value="UniProtKB-KW"/>
</dbReference>
<dbReference type="OrthoDB" id="671439at2759"/>
<dbReference type="PANTHER" id="PTHR31623:SF121">
    <property type="entry name" value="STEMMADENINE O-ACETYLTRANSFERASE-LIKE"/>
    <property type="match status" value="1"/>
</dbReference>
<accession>A0A8J4VXD8</accession>
<comment type="similarity">
    <text evidence="1">Belongs to the plant acyltransferase family.</text>
</comment>
<dbReference type="PANTHER" id="PTHR31623">
    <property type="entry name" value="F21J9.9"/>
    <property type="match status" value="1"/>
</dbReference>
<gene>
    <name evidence="4" type="ORF">CMV_000817</name>
</gene>
<evidence type="ECO:0000256" key="2">
    <source>
        <dbReference type="ARBA" id="ARBA00022679"/>
    </source>
</evidence>
<evidence type="ECO:0008006" key="6">
    <source>
        <dbReference type="Google" id="ProtNLM"/>
    </source>
</evidence>
<evidence type="ECO:0000256" key="1">
    <source>
        <dbReference type="ARBA" id="ARBA00009861"/>
    </source>
</evidence>
<keyword evidence="2" id="KW-0808">Transferase</keyword>
<dbReference type="Proteomes" id="UP000737018">
    <property type="component" value="Unassembled WGS sequence"/>
</dbReference>
<comment type="caution">
    <text evidence="4">The sequence shown here is derived from an EMBL/GenBank/DDBJ whole genome shotgun (WGS) entry which is preliminary data.</text>
</comment>
<keyword evidence="5" id="KW-1185">Reference proteome</keyword>
<protein>
    <recommendedName>
        <fullName evidence="6">Vinorine synthase-like</fullName>
    </recommendedName>
</protein>
<organism evidence="4 5">
    <name type="scientific">Castanea mollissima</name>
    <name type="common">Chinese chestnut</name>
    <dbReference type="NCBI Taxonomy" id="60419"/>
    <lineage>
        <taxon>Eukaryota</taxon>
        <taxon>Viridiplantae</taxon>
        <taxon>Streptophyta</taxon>
        <taxon>Embryophyta</taxon>
        <taxon>Tracheophyta</taxon>
        <taxon>Spermatophyta</taxon>
        <taxon>Magnoliopsida</taxon>
        <taxon>eudicotyledons</taxon>
        <taxon>Gunneridae</taxon>
        <taxon>Pentapetalae</taxon>
        <taxon>rosids</taxon>
        <taxon>fabids</taxon>
        <taxon>Fagales</taxon>
        <taxon>Fagaceae</taxon>
        <taxon>Castanea</taxon>
    </lineage>
</organism>
<dbReference type="EMBL" id="JRKL02000047">
    <property type="protein sequence ID" value="KAF3975943.1"/>
    <property type="molecule type" value="Genomic_DNA"/>
</dbReference>
<sequence>MKVAVIESDTIKPLSPTPHHLRNLQLSFLDQIATPVFMPMILFYPSDNNSINANRLNRLKKSLSETLTNFYPLAGRVKDNSFINCNDEGVHYFEAQAKCQFSQVIQQPEPAQLNKLLPYELDNVGELVLAIQVNVFDCGGIAIGVCISHKVADALSLAMFLNSWAATARGVSNTICPRFDLATLFPSRNISGFKPSTGIIKDKIVTKRFVFNASMIAALIAKYTDNASVDCKRCPTRIEALSAFIWSRFVAATTQGNLDPERLYTVLHAVNLRTRMDPPLSECYFGNISRFSIATPCMDSKGECHGLVNQMRAAIKTIDGEYVKKLQEGNGHLNFMKERAEKITKGHVLSFSFTSLCRFPLYETNFGWGKPLWVGSCSLTFKNLVVFMDTASGNGIEAWVNLKEADMATFEGDEELLAFATPTRS</sequence>
<dbReference type="Pfam" id="PF02458">
    <property type="entry name" value="Transferase"/>
    <property type="match status" value="1"/>
</dbReference>
<evidence type="ECO:0000256" key="3">
    <source>
        <dbReference type="ARBA" id="ARBA00023315"/>
    </source>
</evidence>
<keyword evidence="3" id="KW-0012">Acyltransferase</keyword>
<proteinExistence type="inferred from homology"/>
<reference evidence="4" key="1">
    <citation type="submission" date="2020-03" db="EMBL/GenBank/DDBJ databases">
        <title>Castanea mollissima Vanexum genome sequencing.</title>
        <authorList>
            <person name="Staton M."/>
        </authorList>
    </citation>
    <scope>NUCLEOTIDE SEQUENCE</scope>
    <source>
        <tissue evidence="4">Leaf</tissue>
    </source>
</reference>
<name>A0A8J4VXD8_9ROSI</name>
<evidence type="ECO:0000313" key="5">
    <source>
        <dbReference type="Proteomes" id="UP000737018"/>
    </source>
</evidence>
<evidence type="ECO:0000313" key="4">
    <source>
        <dbReference type="EMBL" id="KAF3975943.1"/>
    </source>
</evidence>
<dbReference type="Gene3D" id="3.30.559.10">
    <property type="entry name" value="Chloramphenicol acetyltransferase-like domain"/>
    <property type="match status" value="2"/>
</dbReference>
<dbReference type="AlphaFoldDB" id="A0A8J4VXD8"/>
<dbReference type="InterPro" id="IPR023213">
    <property type="entry name" value="CAT-like_dom_sf"/>
</dbReference>